<dbReference type="Pfam" id="PF05016">
    <property type="entry name" value="ParE_toxin"/>
    <property type="match status" value="1"/>
</dbReference>
<dbReference type="EMBL" id="FODV01000042">
    <property type="protein sequence ID" value="SEP30927.1"/>
    <property type="molecule type" value="Genomic_DNA"/>
</dbReference>
<organism evidence="2 3">
    <name type="scientific">Halogranum amylolyticum</name>
    <dbReference type="NCBI Taxonomy" id="660520"/>
    <lineage>
        <taxon>Archaea</taxon>
        <taxon>Methanobacteriati</taxon>
        <taxon>Methanobacteriota</taxon>
        <taxon>Stenosarchaea group</taxon>
        <taxon>Halobacteria</taxon>
        <taxon>Halobacteriales</taxon>
        <taxon>Haloferacaceae</taxon>
    </lineage>
</organism>
<proteinExistence type="predicted"/>
<gene>
    <name evidence="2" type="ORF">SAMN04487948_1424</name>
</gene>
<dbReference type="InterPro" id="IPR007712">
    <property type="entry name" value="RelE/ParE_toxin"/>
</dbReference>
<evidence type="ECO:0000313" key="2">
    <source>
        <dbReference type="EMBL" id="SEP30927.1"/>
    </source>
</evidence>
<name>A0A1H8WU20_9EURY</name>
<reference evidence="3" key="1">
    <citation type="submission" date="2016-10" db="EMBL/GenBank/DDBJ databases">
        <authorList>
            <person name="Varghese N."/>
            <person name="Submissions S."/>
        </authorList>
    </citation>
    <scope>NUCLEOTIDE SEQUENCE [LARGE SCALE GENOMIC DNA]</scope>
    <source>
        <strain evidence="3">CGMCC 1.10121</strain>
    </source>
</reference>
<protein>
    <submittedName>
        <fullName evidence="2">mRNA interferase RelE/StbE</fullName>
    </submittedName>
</protein>
<sequence length="86" mass="10294">MAKTTVEYSQQAAEQLEFLEGEIAGRIVSKFDDVVWKPEHYLKRLSGSKYYRLRVGDYRAIVDWRRDEDPEVLFVRKVGHRRNIYD</sequence>
<dbReference type="SUPFAM" id="SSF143011">
    <property type="entry name" value="RelE-like"/>
    <property type="match status" value="1"/>
</dbReference>
<keyword evidence="1" id="KW-1277">Toxin-antitoxin system</keyword>
<accession>A0A1H8WU20</accession>
<evidence type="ECO:0000313" key="3">
    <source>
        <dbReference type="Proteomes" id="UP000199126"/>
    </source>
</evidence>
<evidence type="ECO:0000256" key="1">
    <source>
        <dbReference type="ARBA" id="ARBA00022649"/>
    </source>
</evidence>
<dbReference type="AlphaFoldDB" id="A0A1H8WU20"/>
<dbReference type="Proteomes" id="UP000199126">
    <property type="component" value="Unassembled WGS sequence"/>
</dbReference>
<dbReference type="OrthoDB" id="97626at2157"/>
<dbReference type="InterPro" id="IPR035093">
    <property type="entry name" value="RelE/ParE_toxin_dom_sf"/>
</dbReference>
<dbReference type="Gene3D" id="3.30.2310.20">
    <property type="entry name" value="RelE-like"/>
    <property type="match status" value="1"/>
</dbReference>
<dbReference type="RefSeq" id="WP_089828101.1">
    <property type="nucleotide sequence ID" value="NZ_FODV01000042.1"/>
</dbReference>
<keyword evidence="3" id="KW-1185">Reference proteome</keyword>